<dbReference type="EMBL" id="AGBB01000068">
    <property type="protein sequence ID" value="EGY80090.1"/>
    <property type="molecule type" value="Genomic_DNA"/>
</dbReference>
<sequence>MTKNNVSSKLKLIKRGGGEVRLKVDLLLNKDEIPKDKNRIFISLFKTILLKSDEEVYRELYESGAKRKKFTFSLNMPKCKFNRESITIPGKKVSLFFSAADLKLGIVFYNAFVRSKGDVISYKDLELKIVNISLLNEKLFTGECVVFKTSSPIVVREHHKENNTDWYHSLSDNKGYELFIENLKNQILEDLPESIYDLDEIDVKVISNKTVKVKHYGIEVLSNLTTLKVTAKPYILSYMLNAGAGNFKNSGFGMLTVV</sequence>
<dbReference type="InterPro" id="IPR045747">
    <property type="entry name" value="CRISPR-assoc_prot_Cas6_N_sf"/>
</dbReference>
<dbReference type="Pfam" id="PF01881">
    <property type="entry name" value="Cas_Cas6_C"/>
    <property type="match status" value="1"/>
</dbReference>
<dbReference type="NCBIfam" id="TIGR01877">
    <property type="entry name" value="cas_cas6"/>
    <property type="match status" value="1"/>
</dbReference>
<gene>
    <name evidence="3" type="primary">cas</name>
    <name evidence="3" type="ORF">HMPREF9129_0789</name>
</gene>
<proteinExistence type="predicted"/>
<dbReference type="Gene3D" id="3.30.70.1890">
    <property type="match status" value="1"/>
</dbReference>
<dbReference type="Proteomes" id="UP000003422">
    <property type="component" value="Unassembled WGS sequence"/>
</dbReference>
<dbReference type="PANTHER" id="PTHR36984:SF3">
    <property type="entry name" value="CRISPR-ASSOCIATED ENDORIBONUCLEASE CAS6"/>
    <property type="match status" value="1"/>
</dbReference>
<name>G4D309_9FIRM</name>
<comment type="caution">
    <text evidence="3">The sequence shown here is derived from an EMBL/GenBank/DDBJ whole genome shotgun (WGS) entry which is preliminary data.</text>
</comment>
<dbReference type="AlphaFoldDB" id="G4D309"/>
<dbReference type="InterPro" id="IPR049435">
    <property type="entry name" value="Cas_Cas6_C"/>
</dbReference>
<evidence type="ECO:0000259" key="2">
    <source>
        <dbReference type="Pfam" id="PF01881"/>
    </source>
</evidence>
<evidence type="ECO:0000313" key="4">
    <source>
        <dbReference type="Proteomes" id="UP000003422"/>
    </source>
</evidence>
<dbReference type="CDD" id="cd21140">
    <property type="entry name" value="Cas6_I-like"/>
    <property type="match status" value="1"/>
</dbReference>
<dbReference type="PATRIC" id="fig|997350.3.peg.761"/>
<dbReference type="InterPro" id="IPR010156">
    <property type="entry name" value="CRISPR-assoc_prot_Cas6"/>
</dbReference>
<dbReference type="PANTHER" id="PTHR36984">
    <property type="entry name" value="CRISPR-ASSOCIATED ENDORIBONUCLEASE CAS6 1"/>
    <property type="match status" value="1"/>
</dbReference>
<dbReference type="HOGENOM" id="CLU_090947_1_0_9"/>
<accession>G4D309</accession>
<keyword evidence="1" id="KW-0051">Antiviral defense</keyword>
<dbReference type="STRING" id="997350.HMPREF9129_0789"/>
<evidence type="ECO:0000313" key="3">
    <source>
        <dbReference type="EMBL" id="EGY80090.1"/>
    </source>
</evidence>
<feature type="domain" description="CRISPR associated protein Cas6 C-terminal" evidence="2">
    <location>
        <begin position="136"/>
        <end position="256"/>
    </location>
</feature>
<evidence type="ECO:0000256" key="1">
    <source>
        <dbReference type="ARBA" id="ARBA00023118"/>
    </source>
</evidence>
<dbReference type="eggNOG" id="COG1583">
    <property type="taxonomic scope" value="Bacteria"/>
</dbReference>
<protein>
    <submittedName>
        <fullName evidence="3">CRISPR-associated Cas family protein</fullName>
    </submittedName>
</protein>
<dbReference type="GO" id="GO:0051607">
    <property type="term" value="P:defense response to virus"/>
    <property type="evidence" value="ECO:0007669"/>
    <property type="project" value="UniProtKB-KW"/>
</dbReference>
<organism evidence="3 4">
    <name type="scientific">Peptoniphilus indolicus ATCC 29427</name>
    <dbReference type="NCBI Taxonomy" id="997350"/>
    <lineage>
        <taxon>Bacteria</taxon>
        <taxon>Bacillati</taxon>
        <taxon>Bacillota</taxon>
        <taxon>Tissierellia</taxon>
        <taxon>Tissierellales</taxon>
        <taxon>Peptoniphilaceae</taxon>
        <taxon>Peptoniphilus</taxon>
    </lineage>
</organism>
<keyword evidence="4" id="KW-1185">Reference proteome</keyword>
<dbReference type="Gene3D" id="3.30.70.1900">
    <property type="match status" value="1"/>
</dbReference>
<reference evidence="3 4" key="1">
    <citation type="submission" date="2011-06" db="EMBL/GenBank/DDBJ databases">
        <authorList>
            <person name="Muzny D."/>
            <person name="Qin X."/>
            <person name="Deng J."/>
            <person name="Jiang H."/>
            <person name="Liu Y."/>
            <person name="Qu J."/>
            <person name="Song X.-Z."/>
            <person name="Zhang L."/>
            <person name="Thornton R."/>
            <person name="Coyle M."/>
            <person name="Francisco L."/>
            <person name="Jackson L."/>
            <person name="Javaid M."/>
            <person name="Korchina V."/>
            <person name="Kovar C."/>
            <person name="Mata R."/>
            <person name="Mathew T."/>
            <person name="Ngo R."/>
            <person name="Nguyen L."/>
            <person name="Nguyen N."/>
            <person name="Okwuonu G."/>
            <person name="Ongeri F."/>
            <person name="Pham C."/>
            <person name="Simmons D."/>
            <person name="Wilczek-Boney K."/>
            <person name="Hale W."/>
            <person name="Jakkamsetti A."/>
            <person name="Pham P."/>
            <person name="Ruth R."/>
            <person name="San Lucas F."/>
            <person name="Warren J."/>
            <person name="Zhang J."/>
            <person name="Zhao Z."/>
            <person name="Zhou C."/>
            <person name="Zhu D."/>
            <person name="Lee S."/>
            <person name="Bess C."/>
            <person name="Blankenburg K."/>
            <person name="Forbes L."/>
            <person name="Fu Q."/>
            <person name="Gubbala S."/>
            <person name="Hirani K."/>
            <person name="Jayaseelan J.C."/>
            <person name="Lara F."/>
            <person name="Munidasa M."/>
            <person name="Palculict T."/>
            <person name="Patil S."/>
            <person name="Pu L.-L."/>
            <person name="Saada N."/>
            <person name="Tang L."/>
            <person name="Weissenberger G."/>
            <person name="Zhu Y."/>
            <person name="Hemphill L."/>
            <person name="Shang Y."/>
            <person name="Youmans B."/>
            <person name="Ayvaz T."/>
            <person name="Ross M."/>
            <person name="Santibanez J."/>
            <person name="Aqrawi P."/>
            <person name="Gross S."/>
            <person name="Joshi V."/>
            <person name="Fowler G."/>
            <person name="Nazareth L."/>
            <person name="Reid J."/>
            <person name="Worley K."/>
            <person name="Petrosino J."/>
            <person name="Highlander S."/>
            <person name="Gibbs R."/>
        </authorList>
    </citation>
    <scope>NUCLEOTIDE SEQUENCE [LARGE SCALE GENOMIC DNA]</scope>
    <source>
        <strain evidence="3 4">ATCC 29427</strain>
    </source>
</reference>
<dbReference type="GO" id="GO:0016788">
    <property type="term" value="F:hydrolase activity, acting on ester bonds"/>
    <property type="evidence" value="ECO:0007669"/>
    <property type="project" value="InterPro"/>
</dbReference>